<dbReference type="EMBL" id="CP038441">
    <property type="protein sequence ID" value="QJT20911.1"/>
    <property type="molecule type" value="Genomic_DNA"/>
</dbReference>
<dbReference type="PROSITE" id="PS51257">
    <property type="entry name" value="PROKAR_LIPOPROTEIN"/>
    <property type="match status" value="1"/>
</dbReference>
<proteinExistence type="predicted"/>
<accession>A0A6M4YAK8</accession>
<dbReference type="RefSeq" id="WP_171275587.1">
    <property type="nucleotide sequence ID" value="NZ_AP022188.1"/>
</dbReference>
<reference evidence="1 2" key="1">
    <citation type="submission" date="2019-03" db="EMBL/GenBank/DDBJ databases">
        <title>Novel transposon Tn6433 accelerates the dissemination of tet(E) in Aeromonas from aerobic biofilm under oxytetracycline stress.</title>
        <authorList>
            <person name="Shi Y."/>
            <person name="Tian Z."/>
            <person name="Zhang Y."/>
            <person name="Zhang H."/>
            <person name="Yang M."/>
        </authorList>
    </citation>
    <scope>NUCLEOTIDE SEQUENCE [LARGE SCALE GENOMIC DNA]</scope>
    <source>
        <strain evidence="1 2">T0.1-19</strain>
    </source>
</reference>
<dbReference type="SUPFAM" id="SSF81901">
    <property type="entry name" value="HCP-like"/>
    <property type="match status" value="1"/>
</dbReference>
<name>A0A6M4YAK8_AERME</name>
<dbReference type="Pfam" id="PF11207">
    <property type="entry name" value="DUF2989"/>
    <property type="match status" value="1"/>
</dbReference>
<sequence length="267" mass="30117">MTLFSQRPLLLPLACCLTLMACDDDRIHNICTQSPALCADLVDDGWCRHERSDVIRARYYLQEEGTDRHRYELMRDLERYLQCAEHSTNIEYKRAREQKSPRVEGMLAAGAQLEQLDAQTRGSQDPYLLLWHWTNNTNPAARASFLALEGTPALEEPELQLALGGIYAKSEPQKAIGLMHHALSLYGEGDKVNSRILTALSTLYMGQKAFDLAYQWGKVSESFQETPEVSSTRLGIYHAIGKEQQERLDQAAATIVEALRQGSYQAP</sequence>
<gene>
    <name evidence="1" type="ORF">E4184_05280</name>
</gene>
<dbReference type="InterPro" id="IPR021372">
    <property type="entry name" value="DUF2989"/>
</dbReference>
<evidence type="ECO:0000313" key="1">
    <source>
        <dbReference type="EMBL" id="QJT20911.1"/>
    </source>
</evidence>
<dbReference type="Proteomes" id="UP000501427">
    <property type="component" value="Chromosome"/>
</dbReference>
<protein>
    <submittedName>
        <fullName evidence="1">DUF2989 domain-containing protein</fullName>
    </submittedName>
</protein>
<organism evidence="1 2">
    <name type="scientific">Aeromonas media</name>
    <dbReference type="NCBI Taxonomy" id="651"/>
    <lineage>
        <taxon>Bacteria</taxon>
        <taxon>Pseudomonadati</taxon>
        <taxon>Pseudomonadota</taxon>
        <taxon>Gammaproteobacteria</taxon>
        <taxon>Aeromonadales</taxon>
        <taxon>Aeromonadaceae</taxon>
        <taxon>Aeromonas</taxon>
    </lineage>
</organism>
<dbReference type="AlphaFoldDB" id="A0A6M4YAK8"/>
<evidence type="ECO:0000313" key="2">
    <source>
        <dbReference type="Proteomes" id="UP000501427"/>
    </source>
</evidence>